<dbReference type="GO" id="GO:0003676">
    <property type="term" value="F:nucleic acid binding"/>
    <property type="evidence" value="ECO:0007669"/>
    <property type="project" value="InterPro"/>
</dbReference>
<keyword evidence="3" id="KW-0540">Nuclease</keyword>
<dbReference type="Proteomes" id="UP001210211">
    <property type="component" value="Unassembled WGS sequence"/>
</dbReference>
<organism evidence="8 9">
    <name type="scientific">Rhynchospora tenuis</name>
    <dbReference type="NCBI Taxonomy" id="198213"/>
    <lineage>
        <taxon>Eukaryota</taxon>
        <taxon>Viridiplantae</taxon>
        <taxon>Streptophyta</taxon>
        <taxon>Embryophyta</taxon>
        <taxon>Tracheophyta</taxon>
        <taxon>Spermatophyta</taxon>
        <taxon>Magnoliopsida</taxon>
        <taxon>Liliopsida</taxon>
        <taxon>Poales</taxon>
        <taxon>Cyperaceae</taxon>
        <taxon>Cyperoideae</taxon>
        <taxon>Rhynchosporeae</taxon>
        <taxon>Rhynchospora</taxon>
    </lineage>
</organism>
<proteinExistence type="predicted"/>
<dbReference type="Pfam" id="PF08284">
    <property type="entry name" value="RVP_2"/>
    <property type="match status" value="1"/>
</dbReference>
<accession>A0AAD5ZWG0</accession>
<name>A0AAD5ZWG0_9POAL</name>
<dbReference type="Pfam" id="PF17921">
    <property type="entry name" value="Integrase_H2C2"/>
    <property type="match status" value="1"/>
</dbReference>
<dbReference type="CDD" id="cd01647">
    <property type="entry name" value="RT_LTR"/>
    <property type="match status" value="1"/>
</dbReference>
<dbReference type="InterPro" id="IPR036397">
    <property type="entry name" value="RNaseH_sf"/>
</dbReference>
<dbReference type="Pfam" id="PF17919">
    <property type="entry name" value="RT_RNaseH_2"/>
    <property type="match status" value="1"/>
</dbReference>
<dbReference type="Gene3D" id="3.10.10.10">
    <property type="entry name" value="HIV Type 1 Reverse Transcriptase, subunit A, domain 1"/>
    <property type="match status" value="1"/>
</dbReference>
<keyword evidence="4" id="KW-0255">Endonuclease</keyword>
<dbReference type="SUPFAM" id="SSF56672">
    <property type="entry name" value="DNA/RNA polymerases"/>
    <property type="match status" value="1"/>
</dbReference>
<dbReference type="SUPFAM" id="SSF53098">
    <property type="entry name" value="Ribonuclease H-like"/>
    <property type="match status" value="1"/>
</dbReference>
<dbReference type="PROSITE" id="PS50878">
    <property type="entry name" value="RT_POL"/>
    <property type="match status" value="1"/>
</dbReference>
<evidence type="ECO:0000256" key="2">
    <source>
        <dbReference type="ARBA" id="ARBA00022695"/>
    </source>
</evidence>
<keyword evidence="5" id="KW-0511">Multifunctional enzyme</keyword>
<dbReference type="GO" id="GO:0016779">
    <property type="term" value="F:nucleotidyltransferase activity"/>
    <property type="evidence" value="ECO:0007669"/>
    <property type="project" value="UniProtKB-KW"/>
</dbReference>
<evidence type="ECO:0000256" key="3">
    <source>
        <dbReference type="ARBA" id="ARBA00022722"/>
    </source>
</evidence>
<evidence type="ECO:0000313" key="8">
    <source>
        <dbReference type="EMBL" id="KAJ3705321.1"/>
    </source>
</evidence>
<dbReference type="Pfam" id="PF03732">
    <property type="entry name" value="Retrotrans_gag"/>
    <property type="match status" value="1"/>
</dbReference>
<dbReference type="CDD" id="cd00303">
    <property type="entry name" value="retropepsin_like"/>
    <property type="match status" value="1"/>
</dbReference>
<feature type="region of interest" description="Disordered" evidence="6">
    <location>
        <begin position="89"/>
        <end position="135"/>
    </location>
</feature>
<dbReference type="EMBL" id="JAMRDG010000001">
    <property type="protein sequence ID" value="KAJ3705321.1"/>
    <property type="molecule type" value="Genomic_DNA"/>
</dbReference>
<evidence type="ECO:0000256" key="5">
    <source>
        <dbReference type="ARBA" id="ARBA00023268"/>
    </source>
</evidence>
<dbReference type="Gene3D" id="1.10.340.70">
    <property type="match status" value="1"/>
</dbReference>
<dbReference type="Gene3D" id="3.30.70.270">
    <property type="match status" value="2"/>
</dbReference>
<keyword evidence="2" id="KW-0548">Nucleotidyltransferase</keyword>
<reference evidence="8 9" key="1">
    <citation type="journal article" date="2022" name="Cell">
        <title>Repeat-based holocentromeres influence genome architecture and karyotype evolution.</title>
        <authorList>
            <person name="Hofstatter P.G."/>
            <person name="Thangavel G."/>
            <person name="Lux T."/>
            <person name="Neumann P."/>
            <person name="Vondrak T."/>
            <person name="Novak P."/>
            <person name="Zhang M."/>
            <person name="Costa L."/>
            <person name="Castellani M."/>
            <person name="Scott A."/>
            <person name="Toegelov H."/>
            <person name="Fuchs J."/>
            <person name="Mata-Sucre Y."/>
            <person name="Dias Y."/>
            <person name="Vanzela A.L.L."/>
            <person name="Huettel B."/>
            <person name="Almeida C.C.S."/>
            <person name="Simkova H."/>
            <person name="Souza G."/>
            <person name="Pedrosa-Harand A."/>
            <person name="Macas J."/>
            <person name="Mayer K.F.X."/>
            <person name="Houben A."/>
            <person name="Marques A."/>
        </authorList>
    </citation>
    <scope>NUCLEOTIDE SEQUENCE [LARGE SCALE GENOMIC DNA]</scope>
    <source>
        <strain evidence="8">RhyTen1mFocal</strain>
    </source>
</reference>
<dbReference type="InterPro" id="IPR043502">
    <property type="entry name" value="DNA/RNA_pol_sf"/>
</dbReference>
<dbReference type="InterPro" id="IPR005162">
    <property type="entry name" value="Retrotrans_gag_dom"/>
</dbReference>
<keyword evidence="4" id="KW-0378">Hydrolase</keyword>
<dbReference type="InterPro" id="IPR041588">
    <property type="entry name" value="Integrase_H2C2"/>
</dbReference>
<comment type="caution">
    <text evidence="8">The sequence shown here is derived from an EMBL/GenBank/DDBJ whole genome shotgun (WGS) entry which is preliminary data.</text>
</comment>
<dbReference type="InterPro" id="IPR012337">
    <property type="entry name" value="RNaseH-like_sf"/>
</dbReference>
<keyword evidence="9" id="KW-1185">Reference proteome</keyword>
<evidence type="ECO:0000259" key="7">
    <source>
        <dbReference type="PROSITE" id="PS50878"/>
    </source>
</evidence>
<evidence type="ECO:0000313" key="9">
    <source>
        <dbReference type="Proteomes" id="UP001210211"/>
    </source>
</evidence>
<protein>
    <recommendedName>
        <fullName evidence="7">Reverse transcriptase domain-containing protein</fullName>
    </recommendedName>
</protein>
<gene>
    <name evidence="8" type="ORF">LUZ61_009026</name>
</gene>
<dbReference type="InterPro" id="IPR050951">
    <property type="entry name" value="Retrovirus_Pol_polyprotein"/>
</dbReference>
<dbReference type="InterPro" id="IPR000477">
    <property type="entry name" value="RT_dom"/>
</dbReference>
<evidence type="ECO:0000256" key="4">
    <source>
        <dbReference type="ARBA" id="ARBA00022759"/>
    </source>
</evidence>
<dbReference type="PANTHER" id="PTHR37984:SF5">
    <property type="entry name" value="PROTEIN NYNRIN-LIKE"/>
    <property type="match status" value="1"/>
</dbReference>
<dbReference type="InterPro" id="IPR041577">
    <property type="entry name" value="RT_RNaseH_2"/>
</dbReference>
<evidence type="ECO:0000256" key="1">
    <source>
        <dbReference type="ARBA" id="ARBA00022679"/>
    </source>
</evidence>
<keyword evidence="1" id="KW-0808">Transferase</keyword>
<dbReference type="SUPFAM" id="SSF50630">
    <property type="entry name" value="Acid proteases"/>
    <property type="match status" value="1"/>
</dbReference>
<dbReference type="CDD" id="cd09274">
    <property type="entry name" value="RNase_HI_RT_Ty3"/>
    <property type="match status" value="1"/>
</dbReference>
<dbReference type="PANTHER" id="PTHR37984">
    <property type="entry name" value="PROTEIN CBG26694"/>
    <property type="match status" value="1"/>
</dbReference>
<sequence length="1240" mass="139770">MPPKQSTISNPDSIATEISSQLLAAITHALESQVAPLREELKAMKDANSNIGLVGSRMDNLEAMLGRFMLAHEKQPEAVVPPIITPVRTNGLGSDRRGPSASRQVLDTPIITEKPVLSPDSHKKGKEGKLPDTNSQGYRLALPKLDFPSFEGTDILTWVEDCEFYFKVFQTPEIYKTRLAVTHFHGDARDWYRGISWNKPDPPWPVLIDEVKTRFSTDSSDNPLDQFRKVVHTGKVDDYIRGFEKVKSRLTSATKIHSEEFYLFGFLSGLRDELKYDVQMCQPATLAQAFKLARQAELSLEGQEKRGRMLPKPATMFVPRIDKPRDVLDKKLMQLPPPKQAISSTNFNNLSRDQMRQLGLCFYCGEKYSRDHKCQKRKLLMLEAVDSWDEETNDTQLLSEPVIENMDNEEEYVQADISMCTPQDQSNSQTLKFKGVIHHLPIIALIDSGSTHSFIHPSVVHILHLPTIPSPPMLVKTASGTKLLSNLRCEALKFSLQQHEFQGTLRVLEVQGYDLILGMDWIAQMGPMVIDCEKGFVQLTTAGTTVQLQVQHELAEVTLCEATVNVSQELQKGSEIIIAQLFATYISPSAAASLPNHKVIPSELQQVVSTYNSVFADPTTLPPERLLDHHIQLKPDVQPVNIRPYRFSHFQKLEIEKIVEELLHSGYIRPSTSPFASPILLVKKKDHTWRLCVDYRKLNDCTIKNKFPIPIIDDLLDELRGATVFSKIDLKSGYHQIRMAVEDIPKTAFRTHLGHYEFIVMPFELTNAPATFQALMNSIFKPYLRKFLLVFFDDILIYSPSMTEHVTHLELTLQLLQQHQLFAKLSKCEIGTPRVEYLGHIISADGVATDPDKIEAMNSWPVPKTIKQLRGFLGLTGYYRKFIQGYGLISRPLCDLLKKDAFKWNSEAQLAFDQLKAAMTAAPVLALPDFTKPFTIETDASQYGMGAVLMQGRRPLAFMSKALGLKNQVLSTYEKELLALVTTVTKWRHYLLGGSFVIRTNHISLKHLLEQKINTSMQHRSLSKLLGLNYTIEYKKGSTNIVADALSRREGDGSESSDLCMVSEIVPQWVTELQGSYVGDDWIEQLRKQISEGQAATSNITEYQGLFRYKGRICVGKTDGWREKLLHELHNCSIGGHSGALVTYKRAKALFHWPGLRKSVMDHIRNCNTCQIVKPEHVPTPGLLQPLPVPTEAWSSIGMDFITGLPKSEGKEVLLVVVDRLTKYGHFLPLAHPYSAATVA</sequence>
<feature type="domain" description="Reverse transcriptase" evidence="7">
    <location>
        <begin position="663"/>
        <end position="842"/>
    </location>
</feature>
<dbReference type="InterPro" id="IPR043128">
    <property type="entry name" value="Rev_trsase/Diguanyl_cyclase"/>
</dbReference>
<dbReference type="Gene3D" id="2.40.70.10">
    <property type="entry name" value="Acid Proteases"/>
    <property type="match status" value="1"/>
</dbReference>
<dbReference type="Pfam" id="PF00078">
    <property type="entry name" value="RVT_1"/>
    <property type="match status" value="1"/>
</dbReference>
<dbReference type="GO" id="GO:0004519">
    <property type="term" value="F:endonuclease activity"/>
    <property type="evidence" value="ECO:0007669"/>
    <property type="project" value="UniProtKB-KW"/>
</dbReference>
<evidence type="ECO:0000256" key="6">
    <source>
        <dbReference type="SAM" id="MobiDB-lite"/>
    </source>
</evidence>
<dbReference type="Gene3D" id="3.30.420.10">
    <property type="entry name" value="Ribonuclease H-like superfamily/Ribonuclease H"/>
    <property type="match status" value="1"/>
</dbReference>
<dbReference type="FunFam" id="3.30.70.270:FF:000020">
    <property type="entry name" value="Transposon Tf2-6 polyprotein-like Protein"/>
    <property type="match status" value="1"/>
</dbReference>
<dbReference type="InterPro" id="IPR021109">
    <property type="entry name" value="Peptidase_aspartic_dom_sf"/>
</dbReference>
<dbReference type="AlphaFoldDB" id="A0AAD5ZWG0"/>